<dbReference type="Proteomes" id="UP000504636">
    <property type="component" value="Unplaced"/>
</dbReference>
<dbReference type="InterPro" id="IPR011008">
    <property type="entry name" value="Dimeric_a/b-barrel"/>
</dbReference>
<dbReference type="Gene3D" id="3.30.70.100">
    <property type="match status" value="1"/>
</dbReference>
<protein>
    <recommendedName>
        <fullName evidence="1">ABM domain-containing protein</fullName>
    </recommendedName>
</protein>
<sequence length="100" mass="11328">MAISLLNTITPKEGKLDIVKEAILKFMDFTTQKYPDCLGAELLYDEDGEQLVLIMAFKTQDSINTFLREPYVLSLKKGLPAESVDSMEVTTYERVGNFSR</sequence>
<dbReference type="SUPFAM" id="SSF54909">
    <property type="entry name" value="Dimeric alpha+beta barrel"/>
    <property type="match status" value="1"/>
</dbReference>
<dbReference type="Pfam" id="PF03992">
    <property type="entry name" value="ABM"/>
    <property type="match status" value="1"/>
</dbReference>
<dbReference type="EMBL" id="MU003706">
    <property type="protein sequence ID" value="KAF2806912.1"/>
    <property type="molecule type" value="Genomic_DNA"/>
</dbReference>
<accession>A0A6A6YDL0</accession>
<feature type="domain" description="ABM" evidence="1">
    <location>
        <begin position="3"/>
        <end position="73"/>
    </location>
</feature>
<gene>
    <name evidence="2 4" type="ORF">BDZ99DRAFT_523473</name>
</gene>
<evidence type="ECO:0000259" key="1">
    <source>
        <dbReference type="Pfam" id="PF03992"/>
    </source>
</evidence>
<evidence type="ECO:0000313" key="3">
    <source>
        <dbReference type="Proteomes" id="UP000504636"/>
    </source>
</evidence>
<keyword evidence="3" id="KW-1185">Reference proteome</keyword>
<reference evidence="4" key="2">
    <citation type="submission" date="2020-04" db="EMBL/GenBank/DDBJ databases">
        <authorList>
            <consortium name="NCBI Genome Project"/>
        </authorList>
    </citation>
    <scope>NUCLEOTIDE SEQUENCE</scope>
    <source>
        <strain evidence="4">CBS 304.34</strain>
    </source>
</reference>
<evidence type="ECO:0000313" key="2">
    <source>
        <dbReference type="EMBL" id="KAF2806912.1"/>
    </source>
</evidence>
<dbReference type="InterPro" id="IPR007138">
    <property type="entry name" value="ABM_dom"/>
</dbReference>
<evidence type="ECO:0000313" key="4">
    <source>
        <dbReference type="RefSeq" id="XP_033573876.1"/>
    </source>
</evidence>
<name>A0A6A6YDL0_9PEZI</name>
<dbReference type="AlphaFoldDB" id="A0A6A6YDL0"/>
<reference evidence="2 4" key="1">
    <citation type="journal article" date="2020" name="Stud. Mycol.">
        <title>101 Dothideomycetes genomes: a test case for predicting lifestyles and emergence of pathogens.</title>
        <authorList>
            <person name="Haridas S."/>
            <person name="Albert R."/>
            <person name="Binder M."/>
            <person name="Bloem J."/>
            <person name="Labutti K."/>
            <person name="Salamov A."/>
            <person name="Andreopoulos B."/>
            <person name="Baker S."/>
            <person name="Barry K."/>
            <person name="Bills G."/>
            <person name="Bluhm B."/>
            <person name="Cannon C."/>
            <person name="Castanera R."/>
            <person name="Culley D."/>
            <person name="Daum C."/>
            <person name="Ezra D."/>
            <person name="Gonzalez J."/>
            <person name="Henrissat B."/>
            <person name="Kuo A."/>
            <person name="Liang C."/>
            <person name="Lipzen A."/>
            <person name="Lutzoni F."/>
            <person name="Magnuson J."/>
            <person name="Mondo S."/>
            <person name="Nolan M."/>
            <person name="Ohm R."/>
            <person name="Pangilinan J."/>
            <person name="Park H.-J."/>
            <person name="Ramirez L."/>
            <person name="Alfaro M."/>
            <person name="Sun H."/>
            <person name="Tritt A."/>
            <person name="Yoshinaga Y."/>
            <person name="Zwiers L.-H."/>
            <person name="Turgeon B."/>
            <person name="Goodwin S."/>
            <person name="Spatafora J."/>
            <person name="Crous P."/>
            <person name="Grigoriev I."/>
        </authorList>
    </citation>
    <scope>NUCLEOTIDE SEQUENCE</scope>
    <source>
        <strain evidence="2 4">CBS 304.34</strain>
    </source>
</reference>
<proteinExistence type="predicted"/>
<organism evidence="2">
    <name type="scientific">Mytilinidion resinicola</name>
    <dbReference type="NCBI Taxonomy" id="574789"/>
    <lineage>
        <taxon>Eukaryota</taxon>
        <taxon>Fungi</taxon>
        <taxon>Dikarya</taxon>
        <taxon>Ascomycota</taxon>
        <taxon>Pezizomycotina</taxon>
        <taxon>Dothideomycetes</taxon>
        <taxon>Pleosporomycetidae</taxon>
        <taxon>Mytilinidiales</taxon>
        <taxon>Mytilinidiaceae</taxon>
        <taxon>Mytilinidion</taxon>
    </lineage>
</organism>
<reference evidence="4" key="3">
    <citation type="submission" date="2025-04" db="UniProtKB">
        <authorList>
            <consortium name="RefSeq"/>
        </authorList>
    </citation>
    <scope>IDENTIFICATION</scope>
    <source>
        <strain evidence="4">CBS 304.34</strain>
    </source>
</reference>
<dbReference type="RefSeq" id="XP_033573876.1">
    <property type="nucleotide sequence ID" value="XM_033725804.1"/>
</dbReference>
<dbReference type="GeneID" id="54466697"/>